<evidence type="ECO:0000256" key="3">
    <source>
        <dbReference type="ARBA" id="ARBA00022741"/>
    </source>
</evidence>
<evidence type="ECO:0000313" key="10">
    <source>
        <dbReference type="Proteomes" id="UP000594260"/>
    </source>
</evidence>
<dbReference type="SMART" id="SM00220">
    <property type="entry name" value="S_TKc"/>
    <property type="match status" value="1"/>
</dbReference>
<name>A0A7M7KUZ9_VARDE</name>
<evidence type="ECO:0000256" key="2">
    <source>
        <dbReference type="ARBA" id="ARBA00022679"/>
    </source>
</evidence>
<evidence type="ECO:0000313" key="9">
    <source>
        <dbReference type="EnsemblMetazoa" id="XP_022666250"/>
    </source>
</evidence>
<dbReference type="OrthoDB" id="10252354at2759"/>
<dbReference type="Pfam" id="PF00069">
    <property type="entry name" value="Pkinase"/>
    <property type="match status" value="1"/>
</dbReference>
<dbReference type="PROSITE" id="PS50011">
    <property type="entry name" value="PROTEIN_KINASE_DOM"/>
    <property type="match status" value="1"/>
</dbReference>
<protein>
    <recommendedName>
        <fullName evidence="7">mitogen-activated protein kinase kinase</fullName>
        <ecNumber evidence="7">2.7.12.2</ecNumber>
    </recommendedName>
</protein>
<keyword evidence="2" id="KW-0808">Transferase</keyword>
<dbReference type="GeneID" id="111252498"/>
<evidence type="ECO:0000256" key="1">
    <source>
        <dbReference type="ARBA" id="ARBA00022527"/>
    </source>
</evidence>
<dbReference type="GO" id="GO:0005524">
    <property type="term" value="F:ATP binding"/>
    <property type="evidence" value="ECO:0007669"/>
    <property type="project" value="UniProtKB-KW"/>
</dbReference>
<dbReference type="InterPro" id="IPR000719">
    <property type="entry name" value="Prot_kinase_dom"/>
</dbReference>
<keyword evidence="3" id="KW-0547">Nucleotide-binding</keyword>
<comment type="similarity">
    <text evidence="6">Belongs to the protein kinase superfamily. STE Ser/Thr protein kinase family. MAP kinase kinase subfamily.</text>
</comment>
<accession>A0A7M7KUZ9</accession>
<evidence type="ECO:0000259" key="8">
    <source>
        <dbReference type="PROSITE" id="PS50011"/>
    </source>
</evidence>
<dbReference type="GO" id="GO:0051403">
    <property type="term" value="P:stress-activated MAPK cascade"/>
    <property type="evidence" value="ECO:0007669"/>
    <property type="project" value="TreeGrafter"/>
</dbReference>
<sequence length="271" mass="30500">MWSNLGVFAIFKRSGQNVSYPFFGFSFCFHRLLSAPPNLNSIARIQKDGKEVTVNADELDKVRELGRGAYGVVDLMKHKSTGLFMAVKRIRYTFDEMEKRRALMDLDVSMKAHCLHTVRFYGALFHDGDIWICMEKMDSSLDKFYLAAFRCKGGVPEPVLAKIAYSIVTALDYLKRNLKIMHRDVKPSNVLVNREGSVKLCDFGISGKMVDSVAKSNLGCKPYMPPERIQAEPGATYDVRSDVWSLGITMPSKESRTAGTISRPSRNGIHL</sequence>
<dbReference type="SUPFAM" id="SSF56112">
    <property type="entry name" value="Protein kinase-like (PK-like)"/>
    <property type="match status" value="1"/>
</dbReference>
<dbReference type="GO" id="GO:0004674">
    <property type="term" value="F:protein serine/threonine kinase activity"/>
    <property type="evidence" value="ECO:0007669"/>
    <property type="project" value="UniProtKB-KW"/>
</dbReference>
<dbReference type="PANTHER" id="PTHR48013">
    <property type="entry name" value="DUAL SPECIFICITY MITOGEN-ACTIVATED PROTEIN KINASE KINASE 5-RELATED"/>
    <property type="match status" value="1"/>
</dbReference>
<dbReference type="Proteomes" id="UP000594260">
    <property type="component" value="Unplaced"/>
</dbReference>
<dbReference type="KEGG" id="vde:111252498"/>
<dbReference type="GO" id="GO:0004708">
    <property type="term" value="F:MAP kinase kinase activity"/>
    <property type="evidence" value="ECO:0007669"/>
    <property type="project" value="UniProtKB-EC"/>
</dbReference>
<dbReference type="EC" id="2.7.12.2" evidence="7"/>
<dbReference type="RefSeq" id="XP_022666250.1">
    <property type="nucleotide sequence ID" value="XM_022810515.1"/>
</dbReference>
<dbReference type="GO" id="GO:0010508">
    <property type="term" value="P:positive regulation of autophagy"/>
    <property type="evidence" value="ECO:0007669"/>
    <property type="project" value="UniProtKB-ARBA"/>
</dbReference>
<dbReference type="InParanoid" id="A0A7M7KUZ9"/>
<dbReference type="Gene3D" id="1.10.510.10">
    <property type="entry name" value="Transferase(Phosphotransferase) domain 1"/>
    <property type="match status" value="1"/>
</dbReference>
<dbReference type="EnsemblMetazoa" id="XM_022810515">
    <property type="protein sequence ID" value="XP_022666250"/>
    <property type="gene ID" value="LOC111252498"/>
</dbReference>
<proteinExistence type="inferred from homology"/>
<dbReference type="FunFam" id="3.30.200.20:FF:000040">
    <property type="entry name" value="Dual specificity mitogen-activated protein kinase kinase"/>
    <property type="match status" value="1"/>
</dbReference>
<keyword evidence="4" id="KW-0418">Kinase</keyword>
<dbReference type="AlphaFoldDB" id="A0A7M7KUZ9"/>
<dbReference type="PROSITE" id="PS00108">
    <property type="entry name" value="PROTEIN_KINASE_ST"/>
    <property type="match status" value="1"/>
</dbReference>
<evidence type="ECO:0000256" key="6">
    <source>
        <dbReference type="ARBA" id="ARBA00038035"/>
    </source>
</evidence>
<dbReference type="PANTHER" id="PTHR48013:SF11">
    <property type="entry name" value="LICORNE"/>
    <property type="match status" value="1"/>
</dbReference>
<dbReference type="InterPro" id="IPR008271">
    <property type="entry name" value="Ser/Thr_kinase_AS"/>
</dbReference>
<dbReference type="InterPro" id="IPR011009">
    <property type="entry name" value="Kinase-like_dom_sf"/>
</dbReference>
<organism evidence="9 10">
    <name type="scientific">Varroa destructor</name>
    <name type="common">Honeybee mite</name>
    <dbReference type="NCBI Taxonomy" id="109461"/>
    <lineage>
        <taxon>Eukaryota</taxon>
        <taxon>Metazoa</taxon>
        <taxon>Ecdysozoa</taxon>
        <taxon>Arthropoda</taxon>
        <taxon>Chelicerata</taxon>
        <taxon>Arachnida</taxon>
        <taxon>Acari</taxon>
        <taxon>Parasitiformes</taxon>
        <taxon>Mesostigmata</taxon>
        <taxon>Gamasina</taxon>
        <taxon>Dermanyssoidea</taxon>
        <taxon>Varroidae</taxon>
        <taxon>Varroa</taxon>
    </lineage>
</organism>
<feature type="domain" description="Protein kinase" evidence="8">
    <location>
        <begin position="59"/>
        <end position="271"/>
    </location>
</feature>
<evidence type="ECO:0000256" key="4">
    <source>
        <dbReference type="ARBA" id="ARBA00022777"/>
    </source>
</evidence>
<dbReference type="GO" id="GO:0043068">
    <property type="term" value="P:positive regulation of programmed cell death"/>
    <property type="evidence" value="ECO:0007669"/>
    <property type="project" value="UniProtKB-ARBA"/>
</dbReference>
<reference evidence="9" key="1">
    <citation type="submission" date="2021-01" db="UniProtKB">
        <authorList>
            <consortium name="EnsemblMetazoa"/>
        </authorList>
    </citation>
    <scope>IDENTIFICATION</scope>
</reference>
<dbReference type="Gene3D" id="3.30.200.20">
    <property type="entry name" value="Phosphorylase Kinase, domain 1"/>
    <property type="match status" value="1"/>
</dbReference>
<evidence type="ECO:0000256" key="5">
    <source>
        <dbReference type="ARBA" id="ARBA00022840"/>
    </source>
</evidence>
<keyword evidence="10" id="KW-1185">Reference proteome</keyword>
<keyword evidence="5" id="KW-0067">ATP-binding</keyword>
<evidence type="ECO:0000256" key="7">
    <source>
        <dbReference type="ARBA" id="ARBA00038999"/>
    </source>
</evidence>
<keyword evidence="1" id="KW-0723">Serine/threonine-protein kinase</keyword>